<dbReference type="AlphaFoldDB" id="A0A7S3NTU4"/>
<dbReference type="SUPFAM" id="SSF116820">
    <property type="entry name" value="Rps17e-like"/>
    <property type="match status" value="1"/>
</dbReference>
<gene>
    <name evidence="4" type="ORF">ECRA1380_LOCUS3463</name>
    <name evidence="5" type="ORF">ECRASSUSDP1_LOCUS22285</name>
</gene>
<keyword evidence="3" id="KW-0687">Ribonucleoprotein</keyword>
<dbReference type="GO" id="GO:0005840">
    <property type="term" value="C:ribosome"/>
    <property type="evidence" value="ECO:0007669"/>
    <property type="project" value="UniProtKB-KW"/>
</dbReference>
<dbReference type="Pfam" id="PF00833">
    <property type="entry name" value="Ribosomal_S17e"/>
    <property type="match status" value="1"/>
</dbReference>
<dbReference type="GO" id="GO:0006412">
    <property type="term" value="P:translation"/>
    <property type="evidence" value="ECO:0007669"/>
    <property type="project" value="InterPro"/>
</dbReference>
<evidence type="ECO:0008006" key="7">
    <source>
        <dbReference type="Google" id="ProtNLM"/>
    </source>
</evidence>
<dbReference type="PROSITE" id="PS00712">
    <property type="entry name" value="RIBOSOMAL_S17E"/>
    <property type="match status" value="1"/>
</dbReference>
<organism evidence="4">
    <name type="scientific">Euplotes crassus</name>
    <dbReference type="NCBI Taxonomy" id="5936"/>
    <lineage>
        <taxon>Eukaryota</taxon>
        <taxon>Sar</taxon>
        <taxon>Alveolata</taxon>
        <taxon>Ciliophora</taxon>
        <taxon>Intramacronucleata</taxon>
        <taxon>Spirotrichea</taxon>
        <taxon>Hypotrichia</taxon>
        <taxon>Euplotida</taxon>
        <taxon>Euplotidae</taxon>
        <taxon>Moneuplotes</taxon>
    </lineage>
</organism>
<dbReference type="Proteomes" id="UP001295684">
    <property type="component" value="Unassembled WGS sequence"/>
</dbReference>
<evidence type="ECO:0000256" key="3">
    <source>
        <dbReference type="ARBA" id="ARBA00023274"/>
    </source>
</evidence>
<dbReference type="InterPro" id="IPR018273">
    <property type="entry name" value="Ribosomal_eS17_CS"/>
</dbReference>
<keyword evidence="2" id="KW-0689">Ribosomal protein</keyword>
<proteinExistence type="inferred from homology"/>
<evidence type="ECO:0000313" key="4">
    <source>
        <dbReference type="EMBL" id="CAE0378504.1"/>
    </source>
</evidence>
<evidence type="ECO:0000256" key="2">
    <source>
        <dbReference type="ARBA" id="ARBA00022980"/>
    </source>
</evidence>
<dbReference type="InterPro" id="IPR001210">
    <property type="entry name" value="Ribosomal_eS17"/>
</dbReference>
<dbReference type="InterPro" id="IPR036401">
    <property type="entry name" value="Ribosomal_eS17_sf"/>
</dbReference>
<evidence type="ECO:0000256" key="1">
    <source>
        <dbReference type="ARBA" id="ARBA00010444"/>
    </source>
</evidence>
<dbReference type="PANTHER" id="PTHR10732">
    <property type="entry name" value="40S RIBOSOMAL PROTEIN S17"/>
    <property type="match status" value="1"/>
</dbReference>
<keyword evidence="6" id="KW-1185">Reference proteome</keyword>
<evidence type="ECO:0000313" key="6">
    <source>
        <dbReference type="Proteomes" id="UP001295684"/>
    </source>
</evidence>
<dbReference type="Gene3D" id="1.10.60.20">
    <property type="entry name" value="Ribosomal protein S17e-like"/>
    <property type="match status" value="1"/>
</dbReference>
<dbReference type="GO" id="GO:0003735">
    <property type="term" value="F:structural constituent of ribosome"/>
    <property type="evidence" value="ECO:0007669"/>
    <property type="project" value="InterPro"/>
</dbReference>
<dbReference type="EMBL" id="CAMPGE010022841">
    <property type="protein sequence ID" value="CAI2380845.1"/>
    <property type="molecule type" value="Genomic_DNA"/>
</dbReference>
<sequence length="125" mass="14218">MGKVRTKTVKRASKSIVEKYYPKLTTDFHINKRIIDDIALIQTKRLRNMIAGYTTHLMSRIQKGPVKGISLKLQEEERDRKMDFVPEKSAIDTENINVDETVGEMLETLGLEIPGVNVVASDDDE</sequence>
<protein>
    <recommendedName>
        <fullName evidence="7">40S ribosomal protein S17</fullName>
    </recommendedName>
</protein>
<dbReference type="FunFam" id="1.10.60.20:FF:000001">
    <property type="entry name" value="40S ribosomal protein S17"/>
    <property type="match status" value="1"/>
</dbReference>
<accession>A0A7S3NTU4</accession>
<evidence type="ECO:0000313" key="5">
    <source>
        <dbReference type="EMBL" id="CAI2380845.1"/>
    </source>
</evidence>
<dbReference type="PANTHER" id="PTHR10732:SF0">
    <property type="entry name" value="40S RIBOSOMAL PROTEIN S17"/>
    <property type="match status" value="1"/>
</dbReference>
<dbReference type="GO" id="GO:1990904">
    <property type="term" value="C:ribonucleoprotein complex"/>
    <property type="evidence" value="ECO:0007669"/>
    <property type="project" value="UniProtKB-KW"/>
</dbReference>
<name>A0A7S3NTU4_EUPCR</name>
<dbReference type="HAMAP" id="MF_00511">
    <property type="entry name" value="Ribosomal_eS17"/>
    <property type="match status" value="1"/>
</dbReference>
<reference evidence="5" key="2">
    <citation type="submission" date="2023-07" db="EMBL/GenBank/DDBJ databases">
        <authorList>
            <consortium name="AG Swart"/>
            <person name="Singh M."/>
            <person name="Singh A."/>
            <person name="Seah K."/>
            <person name="Emmerich C."/>
        </authorList>
    </citation>
    <scope>NUCLEOTIDE SEQUENCE</scope>
    <source>
        <strain evidence="5">DP1</strain>
    </source>
</reference>
<dbReference type="OrthoDB" id="301657at2759"/>
<dbReference type="EMBL" id="HBIK01007359">
    <property type="protein sequence ID" value="CAE0378504.1"/>
    <property type="molecule type" value="Transcribed_RNA"/>
</dbReference>
<comment type="similarity">
    <text evidence="1">Belongs to the eukaryotic ribosomal protein eS17 family.</text>
</comment>
<reference evidence="4" key="1">
    <citation type="submission" date="2021-01" db="EMBL/GenBank/DDBJ databases">
        <authorList>
            <person name="Corre E."/>
            <person name="Pelletier E."/>
            <person name="Niang G."/>
            <person name="Scheremetjew M."/>
            <person name="Finn R."/>
            <person name="Kale V."/>
            <person name="Holt S."/>
            <person name="Cochrane G."/>
            <person name="Meng A."/>
            <person name="Brown T."/>
            <person name="Cohen L."/>
        </authorList>
    </citation>
    <scope>NUCLEOTIDE SEQUENCE</scope>
    <source>
        <strain evidence="4">CT5</strain>
    </source>
</reference>
<dbReference type="GO" id="GO:0005829">
    <property type="term" value="C:cytosol"/>
    <property type="evidence" value="ECO:0007669"/>
    <property type="project" value="UniProtKB-ARBA"/>
</dbReference>